<comment type="caution">
    <text evidence="1">The sequence shown here is derived from an EMBL/GenBank/DDBJ whole genome shotgun (WGS) entry which is preliminary data.</text>
</comment>
<organism evidence="1 2">
    <name type="scientific">Georgenia subflava</name>
    <dbReference type="NCBI Taxonomy" id="1622177"/>
    <lineage>
        <taxon>Bacteria</taxon>
        <taxon>Bacillati</taxon>
        <taxon>Actinomycetota</taxon>
        <taxon>Actinomycetes</taxon>
        <taxon>Micrococcales</taxon>
        <taxon>Bogoriellaceae</taxon>
        <taxon>Georgenia</taxon>
    </lineage>
</organism>
<dbReference type="InterPro" id="IPR036388">
    <property type="entry name" value="WH-like_DNA-bd_sf"/>
</dbReference>
<dbReference type="RefSeq" id="WP_152193229.1">
    <property type="nucleotide sequence ID" value="NZ_VUKD01000001.1"/>
</dbReference>
<proteinExistence type="predicted"/>
<dbReference type="InterPro" id="IPR036390">
    <property type="entry name" value="WH_DNA-bd_sf"/>
</dbReference>
<dbReference type="AlphaFoldDB" id="A0A6N7ED14"/>
<protein>
    <submittedName>
        <fullName evidence="1">MarR family transcriptional regulator</fullName>
    </submittedName>
</protein>
<dbReference type="SUPFAM" id="SSF46785">
    <property type="entry name" value="Winged helix' DNA-binding domain"/>
    <property type="match status" value="1"/>
</dbReference>
<dbReference type="Gene3D" id="1.10.10.10">
    <property type="entry name" value="Winged helix-like DNA-binding domain superfamily/Winged helix DNA-binding domain"/>
    <property type="match status" value="1"/>
</dbReference>
<name>A0A6N7ED14_9MICO</name>
<sequence length="232" mass="24726">MSHNPDSLNAERARTASRLRVLAVLRDSPEGCHVQQAAERTGLHPNTVRFHLERLESDGLVSRHVRRSGEPGRPPLAYTANPVPDAEHGRRDFGQLAEVLAQLVTRTSQDPAAAAVEAGRSWGLSRSEVSEEATDTADAIAELTATLVEVGFAPEVCADDGDGHPVILQRHCPFLEVAQAHQDVVCSVHLGLMRGVLENLNAPLSAERLVPFASPAGCEAHLSAGGPTPTGR</sequence>
<evidence type="ECO:0000313" key="1">
    <source>
        <dbReference type="EMBL" id="MPV35989.1"/>
    </source>
</evidence>
<keyword evidence="2" id="KW-1185">Reference proteome</keyword>
<evidence type="ECO:0000313" key="2">
    <source>
        <dbReference type="Proteomes" id="UP000437709"/>
    </source>
</evidence>
<reference evidence="1 2" key="1">
    <citation type="submission" date="2019-10" db="EMBL/GenBank/DDBJ databases">
        <title>Georgenia wutianyii sp. nov. and Georgenia yuyongxinii sp. nov. isolated from plateau pika (Ochotona curzoniae) in the Qinghai-Tibet plateau of China.</title>
        <authorList>
            <person name="Tian Z."/>
        </authorList>
    </citation>
    <scope>NUCLEOTIDE SEQUENCE [LARGE SCALE GENOMIC DNA]</scope>
    <source>
        <strain evidence="1 2">JCM 19765</strain>
    </source>
</reference>
<dbReference type="EMBL" id="WHPC01000005">
    <property type="protein sequence ID" value="MPV35989.1"/>
    <property type="molecule type" value="Genomic_DNA"/>
</dbReference>
<gene>
    <name evidence="1" type="ORF">GB881_02815</name>
</gene>
<dbReference type="InterPro" id="IPR011991">
    <property type="entry name" value="ArsR-like_HTH"/>
</dbReference>
<accession>A0A6N7ED14</accession>
<dbReference type="CDD" id="cd00090">
    <property type="entry name" value="HTH_ARSR"/>
    <property type="match status" value="1"/>
</dbReference>
<dbReference type="Proteomes" id="UP000437709">
    <property type="component" value="Unassembled WGS sequence"/>
</dbReference>
<dbReference type="Pfam" id="PF12840">
    <property type="entry name" value="HTH_20"/>
    <property type="match status" value="1"/>
</dbReference>